<organism evidence="2 3">
    <name type="scientific">Theobroma cacao</name>
    <name type="common">Cacao</name>
    <name type="synonym">Cocoa</name>
    <dbReference type="NCBI Taxonomy" id="3641"/>
    <lineage>
        <taxon>Eukaryota</taxon>
        <taxon>Viridiplantae</taxon>
        <taxon>Streptophyta</taxon>
        <taxon>Embryophyta</taxon>
        <taxon>Tracheophyta</taxon>
        <taxon>Spermatophyta</taxon>
        <taxon>Magnoliopsida</taxon>
        <taxon>eudicotyledons</taxon>
        <taxon>Gunneridae</taxon>
        <taxon>Pentapetalae</taxon>
        <taxon>rosids</taxon>
        <taxon>malvids</taxon>
        <taxon>Malvales</taxon>
        <taxon>Malvaceae</taxon>
        <taxon>Byttnerioideae</taxon>
        <taxon>Theobroma</taxon>
    </lineage>
</organism>
<dbReference type="SUPFAM" id="SSF81383">
    <property type="entry name" value="F-box domain"/>
    <property type="match status" value="1"/>
</dbReference>
<evidence type="ECO:0000313" key="3">
    <source>
        <dbReference type="Proteomes" id="UP000026915"/>
    </source>
</evidence>
<dbReference type="Gramene" id="EOY12380">
    <property type="protein sequence ID" value="EOY12380"/>
    <property type="gene ID" value="TCM_030898"/>
</dbReference>
<dbReference type="InterPro" id="IPR001810">
    <property type="entry name" value="F-box_dom"/>
</dbReference>
<sequence length="341" mass="39049">MAETRMGSKRQKSETTYNEEMVQVQPNWGGMDDNLLQHIFRFLPTKDLIHSVTLVCHNWKLACWEFLFWKDHETLDISSLRTLLGPRKPLLKGLKYVMKLDTKEGCCPVRIRNIIFSTPLDMKFYHLAFVAKRSPKLRKLVLPGACDITMDLISTIIKKNWGELEELSLGPLAHDCSDRFFQRISNCKNLTKLHIFGSPLSSTASRSHFILDENNASIIAEHLLQLRVFNIDGTKLHKFGVETLLSECKNLAELNLRHCRGVVDPPISFLILTPKMKLLQKILTVKIRSGTVKNCTKAWFTCSSADSSLCTAEELVNQLWTGDVVEIVRFKLQIFTKLNLF</sequence>
<dbReference type="EMBL" id="CM001885">
    <property type="protein sequence ID" value="EOY12380.1"/>
    <property type="molecule type" value="Genomic_DNA"/>
</dbReference>
<dbReference type="PANTHER" id="PTHR38926">
    <property type="entry name" value="F-BOX DOMAIN CONTAINING PROTEIN, EXPRESSED"/>
    <property type="match status" value="1"/>
</dbReference>
<dbReference type="GO" id="GO:1905761">
    <property type="term" value="F:SCF ubiquitin ligase complex binding"/>
    <property type="evidence" value="ECO:0000318"/>
    <property type="project" value="GO_Central"/>
</dbReference>
<keyword evidence="3" id="KW-1185">Reference proteome</keyword>
<dbReference type="SUPFAM" id="SSF52047">
    <property type="entry name" value="RNI-like"/>
    <property type="match status" value="1"/>
</dbReference>
<dbReference type="InterPro" id="IPR032675">
    <property type="entry name" value="LRR_dom_sf"/>
</dbReference>
<dbReference type="PANTHER" id="PTHR38926:SF13">
    <property type="entry name" value="F-BOX DOMAIN CONTAINING PROTEIN, EXPRESSED"/>
    <property type="match status" value="1"/>
</dbReference>
<gene>
    <name evidence="2" type="ORF">TCM_030898</name>
</gene>
<name>A0A061FD03_THECC</name>
<dbReference type="EMBL" id="CM001885">
    <property type="protein sequence ID" value="EOY12379.1"/>
    <property type="molecule type" value="Genomic_DNA"/>
</dbReference>
<dbReference type="Gene3D" id="3.80.10.10">
    <property type="entry name" value="Ribonuclease Inhibitor"/>
    <property type="match status" value="1"/>
</dbReference>
<dbReference type="eggNOG" id="KOG1947">
    <property type="taxonomic scope" value="Eukaryota"/>
</dbReference>
<dbReference type="InterPro" id="IPR036047">
    <property type="entry name" value="F-box-like_dom_sf"/>
</dbReference>
<reference evidence="2 3" key="1">
    <citation type="journal article" date="2013" name="Genome Biol.">
        <title>The genome sequence of the most widely cultivated cacao type and its use to identify candidate genes regulating pod color.</title>
        <authorList>
            <person name="Motamayor J.C."/>
            <person name="Mockaitis K."/>
            <person name="Schmutz J."/>
            <person name="Haiminen N."/>
            <person name="Iii D.L."/>
            <person name="Cornejo O."/>
            <person name="Findley S.D."/>
            <person name="Zheng P."/>
            <person name="Utro F."/>
            <person name="Royaert S."/>
            <person name="Saski C."/>
            <person name="Jenkins J."/>
            <person name="Podicheti R."/>
            <person name="Zhao M."/>
            <person name="Scheffler B.E."/>
            <person name="Stack J.C."/>
            <person name="Feltus F.A."/>
            <person name="Mustiga G.M."/>
            <person name="Amores F."/>
            <person name="Phillips W."/>
            <person name="Marelli J.P."/>
            <person name="May G.D."/>
            <person name="Shapiro H."/>
            <person name="Ma J."/>
            <person name="Bustamante C.D."/>
            <person name="Schnell R.J."/>
            <person name="Main D."/>
            <person name="Gilbert D."/>
            <person name="Parida L."/>
            <person name="Kuhn D.N."/>
        </authorList>
    </citation>
    <scope>NUCLEOTIDE SEQUENCE [LARGE SCALE GENOMIC DNA]</scope>
    <source>
        <strain evidence="3">cv. Matina 1-6</strain>
    </source>
</reference>
<dbReference type="Pfam" id="PF12937">
    <property type="entry name" value="F-box-like"/>
    <property type="match status" value="1"/>
</dbReference>
<dbReference type="Gramene" id="EOY12379">
    <property type="protein sequence ID" value="EOY12379"/>
    <property type="gene ID" value="TCM_030898"/>
</dbReference>
<feature type="domain" description="F-box" evidence="1">
    <location>
        <begin position="34"/>
        <end position="71"/>
    </location>
</feature>
<dbReference type="AlphaFoldDB" id="A0A061FD03"/>
<dbReference type="Gramene" id="Tc07v2_t003270.1">
    <property type="protein sequence ID" value="Tc07v2_p003270.1"/>
    <property type="gene ID" value="Tc07v2_g003270"/>
</dbReference>
<evidence type="ECO:0000313" key="2">
    <source>
        <dbReference type="EMBL" id="EOY12379.1"/>
    </source>
</evidence>
<evidence type="ECO:0000259" key="1">
    <source>
        <dbReference type="Pfam" id="PF12937"/>
    </source>
</evidence>
<dbReference type="Proteomes" id="UP000026915">
    <property type="component" value="Chromosome 7"/>
</dbReference>
<dbReference type="STRING" id="3641.A0A061FD03"/>
<dbReference type="KEGG" id="tcc:18593524"/>
<accession>A0A061FD03</accession>
<protein>
    <submittedName>
        <fullName evidence="2">Uncharacterized protein isoform 1</fullName>
    </submittedName>
</protein>
<dbReference type="OrthoDB" id="957465at2759"/>
<dbReference type="SMR" id="A0A061FD03"/>
<proteinExistence type="predicted"/>
<dbReference type="OMA" id="FWKDHET"/>
<dbReference type="HOGENOM" id="CLU_814835_0_0_1"/>